<protein>
    <recommendedName>
        <fullName evidence="3">SipW-cognate class signal peptide</fullName>
    </recommendedName>
</protein>
<keyword evidence="2" id="KW-1185">Reference proteome</keyword>
<evidence type="ECO:0000313" key="1">
    <source>
        <dbReference type="EMBL" id="QDB80215.1"/>
    </source>
</evidence>
<dbReference type="Proteomes" id="UP000313948">
    <property type="component" value="Chromosome"/>
</dbReference>
<evidence type="ECO:0000313" key="2">
    <source>
        <dbReference type="Proteomes" id="UP000313948"/>
    </source>
</evidence>
<evidence type="ECO:0008006" key="3">
    <source>
        <dbReference type="Google" id="ProtNLM"/>
    </source>
</evidence>
<reference evidence="1 2" key="1">
    <citation type="submission" date="2019-05" db="EMBL/GenBank/DDBJ databases">
        <title>Georgenia *** sp. nov., and Georgenia *** sp. nov., isolated from the intestinal contents of plateau pika (Ochotona curzoniae) in the Qinghai-Tibet plateau of China.</title>
        <authorList>
            <person name="Tian Z."/>
        </authorList>
    </citation>
    <scope>NUCLEOTIDE SEQUENCE [LARGE SCALE GENOMIC DNA]</scope>
    <source>
        <strain evidence="1 2">Z294</strain>
    </source>
</reference>
<gene>
    <name evidence="1" type="ORF">FE251_13115</name>
</gene>
<dbReference type="EMBL" id="CP040899">
    <property type="protein sequence ID" value="QDB80215.1"/>
    <property type="molecule type" value="Genomic_DNA"/>
</dbReference>
<sequence length="235" mass="24013">MRTSRRARRTLAVTAVALAGGAVGIGGVSLALWGDSERVTGAVADGYELFAVGAPGATTPTPAGTATFVVGPEAAAALARDGEVAVPIQVDSVSQGNKGLHYVLTPPQDWGGNLLGAADVAVFRVDTAAACSTDALAPGDPHPAGPWDSTPVPATYSTTTTPVTEYWCVYAAYDGPPVTGEYENTATVTATSPDGRQVTDEDSWNAVLVAGLDPAAEPDHEITLTYTTFRPGEEP</sequence>
<accession>A0ABX5VTG5</accession>
<dbReference type="RefSeq" id="WP_139949010.1">
    <property type="nucleotide sequence ID" value="NZ_CP040899.1"/>
</dbReference>
<organism evidence="1 2">
    <name type="scientific">Georgenia wutianyii</name>
    <dbReference type="NCBI Taxonomy" id="2585135"/>
    <lineage>
        <taxon>Bacteria</taxon>
        <taxon>Bacillati</taxon>
        <taxon>Actinomycetota</taxon>
        <taxon>Actinomycetes</taxon>
        <taxon>Micrococcales</taxon>
        <taxon>Bogoriellaceae</taxon>
        <taxon>Georgenia</taxon>
    </lineage>
</organism>
<proteinExistence type="predicted"/>
<name>A0ABX5VTG5_9MICO</name>